<evidence type="ECO:0000313" key="10">
    <source>
        <dbReference type="Proteomes" id="UP000255108"/>
    </source>
</evidence>
<evidence type="ECO:0000256" key="5">
    <source>
        <dbReference type="ARBA" id="ARBA00022989"/>
    </source>
</evidence>
<proteinExistence type="inferred from homology"/>
<evidence type="ECO:0000256" key="1">
    <source>
        <dbReference type="ARBA" id="ARBA00004651"/>
    </source>
</evidence>
<feature type="transmembrane region" description="Helical" evidence="7">
    <location>
        <begin position="136"/>
        <end position="156"/>
    </location>
</feature>
<reference evidence="9 11" key="2">
    <citation type="submission" date="2019-03" db="EMBL/GenBank/DDBJ databases">
        <title>Genomic Encyclopedia of Type Strains, Phase IV (KMG-IV): sequencing the most valuable type-strain genomes for metagenomic binning, comparative biology and taxonomic classification.</title>
        <authorList>
            <person name="Goeker M."/>
        </authorList>
    </citation>
    <scope>NUCLEOTIDE SEQUENCE [LARGE SCALE GENOMIC DNA]</scope>
    <source>
        <strain evidence="9 11">DSM 3764</strain>
    </source>
</reference>
<evidence type="ECO:0000256" key="6">
    <source>
        <dbReference type="ARBA" id="ARBA00023136"/>
    </source>
</evidence>
<feature type="transmembrane region" description="Helical" evidence="7">
    <location>
        <begin position="72"/>
        <end position="91"/>
    </location>
</feature>
<dbReference type="EMBL" id="SMBT01000004">
    <property type="protein sequence ID" value="TCU88224.1"/>
    <property type="molecule type" value="Genomic_DNA"/>
</dbReference>
<dbReference type="InterPro" id="IPR002771">
    <property type="entry name" value="Multi_antbiot-R_MarC"/>
</dbReference>
<comment type="subcellular location">
    <subcellularLocation>
        <location evidence="1 7">Cell membrane</location>
        <topology evidence="1 7">Multi-pass membrane protein</topology>
    </subcellularLocation>
</comment>
<dbReference type="RefSeq" id="WP_115229948.1">
    <property type="nucleotide sequence ID" value="NZ_CAWOLO010000004.1"/>
</dbReference>
<accession>A0A377SWF5</accession>
<evidence type="ECO:0000313" key="9">
    <source>
        <dbReference type="EMBL" id="TCU88224.1"/>
    </source>
</evidence>
<evidence type="ECO:0000313" key="11">
    <source>
        <dbReference type="Proteomes" id="UP000295794"/>
    </source>
</evidence>
<evidence type="ECO:0000256" key="2">
    <source>
        <dbReference type="ARBA" id="ARBA00009784"/>
    </source>
</evidence>
<evidence type="ECO:0000256" key="3">
    <source>
        <dbReference type="ARBA" id="ARBA00022475"/>
    </source>
</evidence>
<keyword evidence="5 7" id="KW-1133">Transmembrane helix</keyword>
<evidence type="ECO:0000313" key="8">
    <source>
        <dbReference type="EMBL" id="STR45725.1"/>
    </source>
</evidence>
<comment type="caution">
    <text evidence="7">Lacks conserved residue(s) required for the propagation of feature annotation.</text>
</comment>
<feature type="transmembrane region" description="Helical" evidence="7">
    <location>
        <begin position="41"/>
        <end position="60"/>
    </location>
</feature>
<dbReference type="AlphaFoldDB" id="A0A377SWF5"/>
<keyword evidence="6 7" id="KW-0472">Membrane</keyword>
<gene>
    <name evidence="8" type="primary">yhgN</name>
    <name evidence="9" type="ORF">EV682_104398</name>
    <name evidence="8" type="ORF">NCTC11159_04305</name>
</gene>
<evidence type="ECO:0000256" key="4">
    <source>
        <dbReference type="ARBA" id="ARBA00022692"/>
    </source>
</evidence>
<keyword evidence="4 7" id="KW-0812">Transmembrane</keyword>
<dbReference type="GO" id="GO:0005886">
    <property type="term" value="C:plasma membrane"/>
    <property type="evidence" value="ECO:0007669"/>
    <property type="project" value="UniProtKB-SubCell"/>
</dbReference>
<dbReference type="PANTHER" id="PTHR33508">
    <property type="entry name" value="UPF0056 MEMBRANE PROTEIN YHCE"/>
    <property type="match status" value="1"/>
</dbReference>
<dbReference type="Proteomes" id="UP000255108">
    <property type="component" value="Unassembled WGS sequence"/>
</dbReference>
<organism evidence="8 10">
    <name type="scientific">Iodobacter fluviatilis</name>
    <dbReference type="NCBI Taxonomy" id="537"/>
    <lineage>
        <taxon>Bacteria</taxon>
        <taxon>Pseudomonadati</taxon>
        <taxon>Pseudomonadota</taxon>
        <taxon>Betaproteobacteria</taxon>
        <taxon>Neisseriales</taxon>
        <taxon>Chitinibacteraceae</taxon>
        <taxon>Iodobacter</taxon>
    </lineage>
</organism>
<dbReference type="EMBL" id="UGHR01000004">
    <property type="protein sequence ID" value="STR45725.1"/>
    <property type="molecule type" value="Genomic_DNA"/>
</dbReference>
<keyword evidence="3" id="KW-1003">Cell membrane</keyword>
<dbReference type="PANTHER" id="PTHR33508:SF10">
    <property type="entry name" value="UPF0056 INNER MEMBRANE PROTEIN YHGN"/>
    <property type="match status" value="1"/>
</dbReference>
<reference evidence="8 10" key="1">
    <citation type="submission" date="2018-06" db="EMBL/GenBank/DDBJ databases">
        <authorList>
            <consortium name="Pathogen Informatics"/>
            <person name="Doyle S."/>
        </authorList>
    </citation>
    <scope>NUCLEOTIDE SEQUENCE [LARGE SCALE GENOMIC DNA]</scope>
    <source>
        <strain evidence="8 10">NCTC11159</strain>
    </source>
</reference>
<name>A0A377SWF5_9NEIS</name>
<protein>
    <recommendedName>
        <fullName evidence="7">UPF0056 membrane protein</fullName>
    </recommendedName>
</protein>
<dbReference type="Pfam" id="PF01914">
    <property type="entry name" value="MarC"/>
    <property type="match status" value="1"/>
</dbReference>
<keyword evidence="11" id="KW-1185">Reference proteome</keyword>
<sequence length="200" mass="21701">METSSFASAFILLLLVTDPLGGIPLFVSLLKQVPKARRTRMIVREVSVAFCVLVIFMLFGQQFLQLMHLSETSLGIAGGVILFLIALRMVFPHPEGVFGDTAEGEPFIVPLAIPLLAGPSALATVLLLVSREPARLWEWIGALALTMLVCGLTLAFSEKISLLLGERVTTAFERLMGLILTAIAVEMLLSGIRHYLATLP</sequence>
<evidence type="ECO:0000256" key="7">
    <source>
        <dbReference type="RuleBase" id="RU362048"/>
    </source>
</evidence>
<comment type="similarity">
    <text evidence="2 7">Belongs to the UPF0056 (MarC) family.</text>
</comment>
<feature type="transmembrane region" description="Helical" evidence="7">
    <location>
        <begin position="111"/>
        <end position="129"/>
    </location>
</feature>
<feature type="transmembrane region" description="Helical" evidence="7">
    <location>
        <begin position="176"/>
        <end position="196"/>
    </location>
</feature>
<dbReference type="OrthoDB" id="21094at2"/>
<dbReference type="NCBIfam" id="TIGR00427">
    <property type="entry name" value="NAAT family transporter"/>
    <property type="match status" value="1"/>
</dbReference>
<dbReference type="Proteomes" id="UP000295794">
    <property type="component" value="Unassembled WGS sequence"/>
</dbReference>